<feature type="repeat" description="ANK" evidence="3">
    <location>
        <begin position="119"/>
        <end position="151"/>
    </location>
</feature>
<evidence type="ECO:0008006" key="6">
    <source>
        <dbReference type="Google" id="ProtNLM"/>
    </source>
</evidence>
<comment type="caution">
    <text evidence="4">The sequence shown here is derived from an EMBL/GenBank/DDBJ whole genome shotgun (WGS) entry which is preliminary data.</text>
</comment>
<dbReference type="PROSITE" id="PS50297">
    <property type="entry name" value="ANK_REP_REGION"/>
    <property type="match status" value="6"/>
</dbReference>
<dbReference type="SUPFAM" id="SSF48403">
    <property type="entry name" value="Ankyrin repeat"/>
    <property type="match status" value="1"/>
</dbReference>
<dbReference type="AlphaFoldDB" id="A0AAD5LZA1"/>
<reference evidence="4" key="1">
    <citation type="submission" date="2021-12" db="EMBL/GenBank/DDBJ databases">
        <title>Prjna785345.</title>
        <authorList>
            <person name="Rujirawat T."/>
            <person name="Krajaejun T."/>
        </authorList>
    </citation>
    <scope>NUCLEOTIDE SEQUENCE</scope>
    <source>
        <strain evidence="4">Pi057C3</strain>
    </source>
</reference>
<dbReference type="Gene3D" id="1.25.40.20">
    <property type="entry name" value="Ankyrin repeat-containing domain"/>
    <property type="match status" value="2"/>
</dbReference>
<evidence type="ECO:0000313" key="5">
    <source>
        <dbReference type="Proteomes" id="UP001209570"/>
    </source>
</evidence>
<dbReference type="Proteomes" id="UP001209570">
    <property type="component" value="Unassembled WGS sequence"/>
</dbReference>
<organism evidence="4 5">
    <name type="scientific">Pythium insidiosum</name>
    <name type="common">Pythiosis disease agent</name>
    <dbReference type="NCBI Taxonomy" id="114742"/>
    <lineage>
        <taxon>Eukaryota</taxon>
        <taxon>Sar</taxon>
        <taxon>Stramenopiles</taxon>
        <taxon>Oomycota</taxon>
        <taxon>Peronosporomycetes</taxon>
        <taxon>Pythiales</taxon>
        <taxon>Pythiaceae</taxon>
        <taxon>Pythium</taxon>
    </lineage>
</organism>
<dbReference type="PANTHER" id="PTHR24171:SF10">
    <property type="entry name" value="ANKYRIN REPEAT DOMAIN-CONTAINING PROTEIN 29-LIKE"/>
    <property type="match status" value="1"/>
</dbReference>
<dbReference type="Pfam" id="PF12796">
    <property type="entry name" value="Ank_2"/>
    <property type="match status" value="2"/>
</dbReference>
<sequence>MYKMLASQGEDFILLTKYLNSGKYTTTHIILNPFSDDLNEKEDAIIELPRDVRDGVKNAPIIHLQRGLTKDIDTSDYRAEVDKLRELVEQQRAVAEQMKAEAPAMSAIDPATVNVADKHGITALHTAAAANSVETLKALIAAGADVHAQDQFGQNGLYKAAAANATEAPRELRAAGAHVHARAKSGETPLHAAAYRNAADAAKFLLDAGVPVDRACRTGETPLHMAAFANAAETAKLLIEAGARIDATRKHGYTPLHSAAWKQASEVAKLLIAAGANVHALGREDEAPLHTAAENCSLEVARALIAAGARQGGDTPLHMTLNNSAVDVAKALIAAGATVDATNEIVGGRASAARADYRAKVCVVGPSTWGKTSFIKSFTNGKATLEEIDTRTVGIDLFSWSFDPADNQRYAVTLWDFAGQDEYQSAHSLFFTRRTVYVQCVNLQAYAEALRSSETSDDPETQVTQFVETNVLKSLGVVCAYNPAACFVFVGTKADLVGHDPQVLRTIGDDLMWRLRRSEQSIVDAINRELQAMRSEGQGNGAMKDDVNERMQTLEALRSQRPRFLSNELLVVSSADLTGMQQLRERLQQLIVASDSGFRMPPIYSQLHEHLHQRAREAVNQYRSDGNVGTLVDRTFVSVEALHTELTQARAFQSVSIDALTAMLHVLHDLGDVLWYDKDQDSVLARTVFLSPSVVIDFVRCIVNHTLGKPEHAKTKLEKELFPLIETEGRIRDDMQRVLQAQERMETTIVTGFEQTTKGQEQTRNALMNMFAGATNRRLFPALWTLETEPHAATKTVTLRIRIRSDLTGVCFHEPLCITVGDASVAKYGIKAGLSVFSCVVPDFFGKGVVEAIASVECNKHIERTMAVHNLVGGLRLPTTLAEGSLSLAGFLSDGKLLKRAPAGLRQGL</sequence>
<feature type="repeat" description="ANK" evidence="3">
    <location>
        <begin position="218"/>
        <end position="250"/>
    </location>
</feature>
<feature type="repeat" description="ANK" evidence="3">
    <location>
        <begin position="185"/>
        <end position="217"/>
    </location>
</feature>
<dbReference type="InterPro" id="IPR036770">
    <property type="entry name" value="Ankyrin_rpt-contain_sf"/>
</dbReference>
<dbReference type="EMBL" id="JAKCXM010000208">
    <property type="protein sequence ID" value="KAJ0398658.1"/>
    <property type="molecule type" value="Genomic_DNA"/>
</dbReference>
<dbReference type="Gene3D" id="3.40.50.300">
    <property type="entry name" value="P-loop containing nucleotide triphosphate hydrolases"/>
    <property type="match status" value="1"/>
</dbReference>
<keyword evidence="1" id="KW-0677">Repeat</keyword>
<dbReference type="PRINTS" id="PR00449">
    <property type="entry name" value="RASTRNSFRMNG"/>
</dbReference>
<dbReference type="InterPro" id="IPR027417">
    <property type="entry name" value="P-loop_NTPase"/>
</dbReference>
<protein>
    <recommendedName>
        <fullName evidence="6">Non-specific serine/threonine protein kinase</fullName>
    </recommendedName>
</protein>
<keyword evidence="5" id="KW-1185">Reference proteome</keyword>
<feature type="repeat" description="ANK" evidence="3">
    <location>
        <begin position="251"/>
        <end position="283"/>
    </location>
</feature>
<proteinExistence type="predicted"/>
<dbReference type="Pfam" id="PF08477">
    <property type="entry name" value="Roc"/>
    <property type="match status" value="1"/>
</dbReference>
<dbReference type="PANTHER" id="PTHR24171">
    <property type="entry name" value="ANKYRIN REPEAT DOMAIN-CONTAINING PROTEIN 39-RELATED"/>
    <property type="match status" value="1"/>
</dbReference>
<dbReference type="Pfam" id="PF00023">
    <property type="entry name" value="Ank"/>
    <property type="match status" value="2"/>
</dbReference>
<feature type="repeat" description="ANK" evidence="3">
    <location>
        <begin position="312"/>
        <end position="344"/>
    </location>
</feature>
<evidence type="ECO:0000313" key="4">
    <source>
        <dbReference type="EMBL" id="KAJ0398658.1"/>
    </source>
</evidence>
<dbReference type="SMART" id="SM00175">
    <property type="entry name" value="RAB"/>
    <property type="match status" value="1"/>
</dbReference>
<dbReference type="InterPro" id="IPR002110">
    <property type="entry name" value="Ankyrin_rpt"/>
</dbReference>
<accession>A0AAD5LZA1</accession>
<dbReference type="PRINTS" id="PR01415">
    <property type="entry name" value="ANKYRIN"/>
</dbReference>
<gene>
    <name evidence="4" type="ORF">P43SY_009953</name>
</gene>
<dbReference type="PROSITE" id="PS50088">
    <property type="entry name" value="ANK_REPEAT"/>
    <property type="match status" value="6"/>
</dbReference>
<evidence type="ECO:0000256" key="3">
    <source>
        <dbReference type="PROSITE-ProRule" id="PRU00023"/>
    </source>
</evidence>
<evidence type="ECO:0000256" key="2">
    <source>
        <dbReference type="ARBA" id="ARBA00023043"/>
    </source>
</evidence>
<dbReference type="SUPFAM" id="SSF52540">
    <property type="entry name" value="P-loop containing nucleoside triphosphate hydrolases"/>
    <property type="match status" value="1"/>
</dbReference>
<dbReference type="SMART" id="SM00248">
    <property type="entry name" value="ANK"/>
    <property type="match status" value="6"/>
</dbReference>
<keyword evidence="2 3" id="KW-0040">ANK repeat</keyword>
<evidence type="ECO:0000256" key="1">
    <source>
        <dbReference type="ARBA" id="ARBA00022737"/>
    </source>
</evidence>
<feature type="repeat" description="ANK" evidence="3">
    <location>
        <begin position="284"/>
        <end position="309"/>
    </location>
</feature>
<name>A0AAD5LZA1_PYTIN</name>